<keyword evidence="3" id="KW-1185">Reference proteome</keyword>
<accession>A0A1B7YG54</accession>
<dbReference type="VEuPathDB" id="FungiDB:CH63R_06556"/>
<dbReference type="GeneID" id="28865638"/>
<feature type="region of interest" description="Disordered" evidence="1">
    <location>
        <begin position="1"/>
        <end position="20"/>
    </location>
</feature>
<reference evidence="3" key="1">
    <citation type="journal article" date="2017" name="BMC Genomics">
        <title>Gapless genome assembly of Colletotrichum higginsianum reveals chromosome structure and association of transposable elements with secondary metabolite gene clusters.</title>
        <authorList>
            <person name="Dallery J.-F."/>
            <person name="Lapalu N."/>
            <person name="Zampounis A."/>
            <person name="Pigne S."/>
            <person name="Luyten I."/>
            <person name="Amselem J."/>
            <person name="Wittenberg A.H.J."/>
            <person name="Zhou S."/>
            <person name="de Queiroz M.V."/>
            <person name="Robin G.P."/>
            <person name="Auger A."/>
            <person name="Hainaut M."/>
            <person name="Henrissat B."/>
            <person name="Kim K.-T."/>
            <person name="Lee Y.-H."/>
            <person name="Lespinet O."/>
            <person name="Schwartz D.C."/>
            <person name="Thon M.R."/>
            <person name="O'Connell R.J."/>
        </authorList>
    </citation>
    <scope>NUCLEOTIDE SEQUENCE [LARGE SCALE GENOMIC DNA]</scope>
    <source>
        <strain evidence="3">IMI 349063</strain>
    </source>
</reference>
<dbReference type="Proteomes" id="UP000092177">
    <property type="component" value="Chromosome 4"/>
</dbReference>
<dbReference type="RefSeq" id="XP_018159381.1">
    <property type="nucleotide sequence ID" value="XM_018301531.1"/>
</dbReference>
<dbReference type="AlphaFoldDB" id="A0A1B7YG54"/>
<evidence type="ECO:0000256" key="1">
    <source>
        <dbReference type="SAM" id="MobiDB-lite"/>
    </source>
</evidence>
<keyword evidence="2" id="KW-0560">Oxidoreductase</keyword>
<dbReference type="GO" id="GO:0051213">
    <property type="term" value="F:dioxygenase activity"/>
    <property type="evidence" value="ECO:0007669"/>
    <property type="project" value="UniProtKB-KW"/>
</dbReference>
<organism evidence="2 3">
    <name type="scientific">Colletotrichum higginsianum (strain IMI 349063)</name>
    <name type="common">Crucifer anthracnose fungus</name>
    <dbReference type="NCBI Taxonomy" id="759273"/>
    <lineage>
        <taxon>Eukaryota</taxon>
        <taxon>Fungi</taxon>
        <taxon>Dikarya</taxon>
        <taxon>Ascomycota</taxon>
        <taxon>Pezizomycotina</taxon>
        <taxon>Sordariomycetes</taxon>
        <taxon>Hypocreomycetidae</taxon>
        <taxon>Glomerellales</taxon>
        <taxon>Glomerellaceae</taxon>
        <taxon>Colletotrichum</taxon>
        <taxon>Colletotrichum destructivum species complex</taxon>
    </lineage>
</organism>
<dbReference type="KEGG" id="chig:CH63R_06556"/>
<comment type="caution">
    <text evidence="2">The sequence shown here is derived from an EMBL/GenBank/DDBJ whole genome shotgun (WGS) entry which is preliminary data.</text>
</comment>
<gene>
    <name evidence="2" type="ORF">CH63R_06556</name>
</gene>
<protein>
    <submittedName>
        <fullName evidence="2">Glyoxalase bleomycin resistance protein dioxygenase superfamily</fullName>
    </submittedName>
</protein>
<name>A0A1B7YG54_COLHI</name>
<evidence type="ECO:0000313" key="3">
    <source>
        <dbReference type="Proteomes" id="UP000092177"/>
    </source>
</evidence>
<evidence type="ECO:0000313" key="2">
    <source>
        <dbReference type="EMBL" id="OBR10864.1"/>
    </source>
</evidence>
<sequence length="132" mass="14117">MSTFRHHPGPSAHRGQSVGLVYDDPVPGGHPRLDGAELMWAVALPGPDGAIERGLLPFGHPRGALDVGNLDVDVSSDLGGGVTVKVDFVPRSGSAQSRIAALPKYPMLVYVLEVSNPKFRRILDLFSRNPVE</sequence>
<proteinExistence type="predicted"/>
<dbReference type="EMBL" id="LTAN01000004">
    <property type="protein sequence ID" value="OBR10864.1"/>
    <property type="molecule type" value="Genomic_DNA"/>
</dbReference>
<keyword evidence="2" id="KW-0223">Dioxygenase</keyword>